<name>A0ABZ1BM41_9FIRM</name>
<comment type="subcellular location">
    <subcellularLocation>
        <location evidence="1 7">Cell membrane</location>
        <topology evidence="1 7">Multi-pass membrane protein</topology>
    </subcellularLocation>
</comment>
<evidence type="ECO:0000256" key="2">
    <source>
        <dbReference type="ARBA" id="ARBA00022448"/>
    </source>
</evidence>
<dbReference type="InterPro" id="IPR035906">
    <property type="entry name" value="MetI-like_sf"/>
</dbReference>
<feature type="transmembrane region" description="Helical" evidence="7">
    <location>
        <begin position="6"/>
        <end position="25"/>
    </location>
</feature>
<feature type="domain" description="ABC transmembrane type-1" evidence="8">
    <location>
        <begin position="65"/>
        <end position="256"/>
    </location>
</feature>
<dbReference type="CDD" id="cd06261">
    <property type="entry name" value="TM_PBP2"/>
    <property type="match status" value="1"/>
</dbReference>
<evidence type="ECO:0000256" key="3">
    <source>
        <dbReference type="ARBA" id="ARBA00022475"/>
    </source>
</evidence>
<sequence>MRRLTVYLLLAAMVIVSLGPVAWMVSTAFKPKSETFALPTYWLPKSPTLDNFVEAWRTQPIGRQFFNSLIVASSTTGLATALAILAGYGVSRFSFGQRDLFLRLILVGQMFPGVLLVLPYFILMRRLGLINTYWALVLAYTSFALPLATWMMRGYMMAVPRELDDAAMVDGCTRLQSLVRVVLPVAKPGIVATMIYTFMVAWSEYLFALVLTTTKHMQLLTVGVGSLLLQYGIEWNQLMAIGSIAVVPILAIFAFMERYLVAGLTAGAVKG</sequence>
<evidence type="ECO:0000259" key="8">
    <source>
        <dbReference type="PROSITE" id="PS50928"/>
    </source>
</evidence>
<evidence type="ECO:0000256" key="7">
    <source>
        <dbReference type="RuleBase" id="RU363032"/>
    </source>
</evidence>
<feature type="transmembrane region" description="Helical" evidence="7">
    <location>
        <begin position="239"/>
        <end position="256"/>
    </location>
</feature>
<feature type="transmembrane region" description="Helical" evidence="7">
    <location>
        <begin position="65"/>
        <end position="88"/>
    </location>
</feature>
<dbReference type="Pfam" id="PF00528">
    <property type="entry name" value="BPD_transp_1"/>
    <property type="match status" value="1"/>
</dbReference>
<dbReference type="InterPro" id="IPR050901">
    <property type="entry name" value="BP-dep_ABC_trans_perm"/>
</dbReference>
<proteinExistence type="inferred from homology"/>
<evidence type="ECO:0000256" key="1">
    <source>
        <dbReference type="ARBA" id="ARBA00004651"/>
    </source>
</evidence>
<organism evidence="9 10">
    <name type="scientific">Geochorda subterranea</name>
    <dbReference type="NCBI Taxonomy" id="3109564"/>
    <lineage>
        <taxon>Bacteria</taxon>
        <taxon>Bacillati</taxon>
        <taxon>Bacillota</taxon>
        <taxon>Limnochordia</taxon>
        <taxon>Limnochordales</taxon>
        <taxon>Geochordaceae</taxon>
        <taxon>Geochorda</taxon>
    </lineage>
</organism>
<evidence type="ECO:0000256" key="5">
    <source>
        <dbReference type="ARBA" id="ARBA00022989"/>
    </source>
</evidence>
<keyword evidence="4 7" id="KW-0812">Transmembrane</keyword>
<dbReference type="SUPFAM" id="SSF161098">
    <property type="entry name" value="MetI-like"/>
    <property type="match status" value="1"/>
</dbReference>
<feature type="transmembrane region" description="Helical" evidence="7">
    <location>
        <begin position="100"/>
        <end position="121"/>
    </location>
</feature>
<keyword evidence="10" id="KW-1185">Reference proteome</keyword>
<evidence type="ECO:0000313" key="9">
    <source>
        <dbReference type="EMBL" id="WRP13653.1"/>
    </source>
</evidence>
<dbReference type="RefSeq" id="WP_324667898.1">
    <property type="nucleotide sequence ID" value="NZ_CP141614.1"/>
</dbReference>
<dbReference type="PANTHER" id="PTHR32243">
    <property type="entry name" value="MALTOSE TRANSPORT SYSTEM PERMEASE-RELATED"/>
    <property type="match status" value="1"/>
</dbReference>
<dbReference type="InterPro" id="IPR000515">
    <property type="entry name" value="MetI-like"/>
</dbReference>
<keyword evidence="2 7" id="KW-0813">Transport</keyword>
<dbReference type="PANTHER" id="PTHR32243:SF18">
    <property type="entry name" value="INNER MEMBRANE ABC TRANSPORTER PERMEASE PROTEIN YCJP"/>
    <property type="match status" value="1"/>
</dbReference>
<accession>A0ABZ1BM41</accession>
<protein>
    <submittedName>
        <fullName evidence="9">Carbohydrate ABC transporter permease</fullName>
    </submittedName>
</protein>
<evidence type="ECO:0000256" key="4">
    <source>
        <dbReference type="ARBA" id="ARBA00022692"/>
    </source>
</evidence>
<evidence type="ECO:0000256" key="6">
    <source>
        <dbReference type="ARBA" id="ARBA00023136"/>
    </source>
</evidence>
<feature type="transmembrane region" description="Helical" evidence="7">
    <location>
        <begin position="190"/>
        <end position="210"/>
    </location>
</feature>
<feature type="transmembrane region" description="Helical" evidence="7">
    <location>
        <begin position="133"/>
        <end position="152"/>
    </location>
</feature>
<dbReference type="Gene3D" id="1.10.3720.10">
    <property type="entry name" value="MetI-like"/>
    <property type="match status" value="1"/>
</dbReference>
<dbReference type="EMBL" id="CP141614">
    <property type="protein sequence ID" value="WRP13653.1"/>
    <property type="molecule type" value="Genomic_DNA"/>
</dbReference>
<keyword evidence="5 7" id="KW-1133">Transmembrane helix</keyword>
<keyword evidence="6 7" id="KW-0472">Membrane</keyword>
<reference evidence="10" key="1">
    <citation type="submission" date="2023-12" db="EMBL/GenBank/DDBJ databases">
        <title>Novel isolates from deep terrestrial aquifers shed light on the physiology and ecology of the class Limnochordia.</title>
        <authorList>
            <person name="Karnachuk O.V."/>
            <person name="Lukina A.P."/>
            <person name="Avakyan M.R."/>
            <person name="Kadnikov V."/>
            <person name="Begmatov S."/>
            <person name="Beletsky A.V."/>
            <person name="Mardanov A.V."/>
            <person name="Ravin N.V."/>
        </authorList>
    </citation>
    <scope>NUCLEOTIDE SEQUENCE [LARGE SCALE GENOMIC DNA]</scope>
    <source>
        <strain evidence="10">LN</strain>
    </source>
</reference>
<gene>
    <name evidence="9" type="ORF">VLY81_09360</name>
</gene>
<comment type="similarity">
    <text evidence="7">Belongs to the binding-protein-dependent transport system permease family.</text>
</comment>
<keyword evidence="3" id="KW-1003">Cell membrane</keyword>
<dbReference type="PROSITE" id="PS50928">
    <property type="entry name" value="ABC_TM1"/>
    <property type="match status" value="1"/>
</dbReference>
<dbReference type="Proteomes" id="UP001333102">
    <property type="component" value="Chromosome"/>
</dbReference>
<evidence type="ECO:0000313" key="10">
    <source>
        <dbReference type="Proteomes" id="UP001333102"/>
    </source>
</evidence>